<organism evidence="1">
    <name type="scientific">Myoviridae sp. ctDvB7</name>
    <dbReference type="NCBI Taxonomy" id="2825057"/>
    <lineage>
        <taxon>Viruses</taxon>
        <taxon>Duplodnaviria</taxon>
        <taxon>Heunggongvirae</taxon>
        <taxon>Uroviricota</taxon>
        <taxon>Caudoviricetes</taxon>
    </lineage>
</organism>
<accession>A0A8S5UER4</accession>
<sequence length="155" mass="17591">MKNIDMKDMYIKGYSISDIAKTHGVTRQTIYKKKAKDKAAGVDWDALALAKNRDVATIRKSEEEFILTLIDSFDRAFEEVKEQEPEKRLKILKEYSGAYYRLKAPLKTDVKAQVLSAVQNAIGEIADLAEKSKNDYVTDFLAQNADAILQRTLKV</sequence>
<dbReference type="EMBL" id="BK016075">
    <property type="protein sequence ID" value="DAF92870.1"/>
    <property type="molecule type" value="Genomic_DNA"/>
</dbReference>
<reference evidence="1" key="1">
    <citation type="journal article" date="2021" name="Proc. Natl. Acad. Sci. U.S.A.">
        <title>A Catalog of Tens of Thousands of Viruses from Human Metagenomes Reveals Hidden Associations with Chronic Diseases.</title>
        <authorList>
            <person name="Tisza M.J."/>
            <person name="Buck C.B."/>
        </authorList>
    </citation>
    <scope>NUCLEOTIDE SEQUENCE</scope>
    <source>
        <strain evidence="1">CtDvB7</strain>
    </source>
</reference>
<evidence type="ECO:0000313" key="1">
    <source>
        <dbReference type="EMBL" id="DAF92870.1"/>
    </source>
</evidence>
<name>A0A8S5UER4_9CAUD</name>
<dbReference type="InterPro" id="IPR014926">
    <property type="entry name" value="Phage_D3112_Orf24"/>
</dbReference>
<dbReference type="Gene3D" id="1.10.10.60">
    <property type="entry name" value="Homeodomain-like"/>
    <property type="match status" value="1"/>
</dbReference>
<dbReference type="Pfam" id="PF08822">
    <property type="entry name" value="DUF1804"/>
    <property type="match status" value="1"/>
</dbReference>
<proteinExistence type="predicted"/>
<protein>
    <submittedName>
        <fullName evidence="1">Uncharacterized protein</fullName>
    </submittedName>
</protein>